<organism evidence="4 5">
    <name type="scientific">Autumnicola musiva</name>
    <dbReference type="NCBI Taxonomy" id="3075589"/>
    <lineage>
        <taxon>Bacteria</taxon>
        <taxon>Pseudomonadati</taxon>
        <taxon>Bacteroidota</taxon>
        <taxon>Flavobacteriia</taxon>
        <taxon>Flavobacteriales</taxon>
        <taxon>Flavobacteriaceae</taxon>
        <taxon>Autumnicola</taxon>
    </lineage>
</organism>
<protein>
    <recommendedName>
        <fullName evidence="2 3">Single-stranded DNA-binding protein</fullName>
        <shortName evidence="2">SSB</shortName>
    </recommendedName>
</protein>
<evidence type="ECO:0000256" key="2">
    <source>
        <dbReference type="HAMAP-Rule" id="MF_00984"/>
    </source>
</evidence>
<dbReference type="InterPro" id="IPR012340">
    <property type="entry name" value="NA-bd_OB-fold"/>
</dbReference>
<dbReference type="InterPro" id="IPR000424">
    <property type="entry name" value="Primosome_PriB/ssb"/>
</dbReference>
<gene>
    <name evidence="4" type="ORF">RM539_18170</name>
</gene>
<accession>A0ABU3DAE2</accession>
<dbReference type="PANTHER" id="PTHR10302">
    <property type="entry name" value="SINGLE-STRANDED DNA-BINDING PROTEIN"/>
    <property type="match status" value="1"/>
</dbReference>
<name>A0ABU3DAE2_9FLAO</name>
<dbReference type="EMBL" id="JAVRHK010000023">
    <property type="protein sequence ID" value="MDT0678511.1"/>
    <property type="molecule type" value="Genomic_DNA"/>
</dbReference>
<dbReference type="HAMAP" id="MF_00984">
    <property type="entry name" value="SSB"/>
    <property type="match status" value="1"/>
</dbReference>
<dbReference type="PROSITE" id="PS50935">
    <property type="entry name" value="SSB"/>
    <property type="match status" value="1"/>
</dbReference>
<evidence type="ECO:0000313" key="5">
    <source>
        <dbReference type="Proteomes" id="UP001262582"/>
    </source>
</evidence>
<dbReference type="Pfam" id="PF00436">
    <property type="entry name" value="SSB"/>
    <property type="match status" value="1"/>
</dbReference>
<evidence type="ECO:0000256" key="3">
    <source>
        <dbReference type="PIRNR" id="PIRNR002070"/>
    </source>
</evidence>
<evidence type="ECO:0000313" key="4">
    <source>
        <dbReference type="EMBL" id="MDT0678511.1"/>
    </source>
</evidence>
<keyword evidence="5" id="KW-1185">Reference proteome</keyword>
<dbReference type="GO" id="GO:0003677">
    <property type="term" value="F:DNA binding"/>
    <property type="evidence" value="ECO:0007669"/>
    <property type="project" value="UniProtKB-KW"/>
</dbReference>
<comment type="caution">
    <text evidence="2">Lacks conserved residue(s) required for the propagation of feature annotation.</text>
</comment>
<dbReference type="SUPFAM" id="SSF50249">
    <property type="entry name" value="Nucleic acid-binding proteins"/>
    <property type="match status" value="1"/>
</dbReference>
<dbReference type="RefSeq" id="WP_311504845.1">
    <property type="nucleotide sequence ID" value="NZ_JAVRHK010000023.1"/>
</dbReference>
<proteinExistence type="inferred from homology"/>
<reference evidence="4 5" key="1">
    <citation type="submission" date="2023-09" db="EMBL/GenBank/DDBJ databases">
        <authorList>
            <person name="Rey-Velasco X."/>
        </authorList>
    </citation>
    <scope>NUCLEOTIDE SEQUENCE [LARGE SCALE GENOMIC DNA]</scope>
    <source>
        <strain evidence="4 5">F117</strain>
    </source>
</reference>
<dbReference type="Gene3D" id="2.40.50.140">
    <property type="entry name" value="Nucleic acid-binding proteins"/>
    <property type="match status" value="1"/>
</dbReference>
<comment type="subunit">
    <text evidence="2">Homotetramer.</text>
</comment>
<keyword evidence="1 2" id="KW-0238">DNA-binding</keyword>
<comment type="caution">
    <text evidence="4">The sequence shown here is derived from an EMBL/GenBank/DDBJ whole genome shotgun (WGS) entry which is preliminary data.</text>
</comment>
<dbReference type="PIRSF" id="PIRSF002070">
    <property type="entry name" value="SSB"/>
    <property type="match status" value="1"/>
</dbReference>
<dbReference type="CDD" id="cd04496">
    <property type="entry name" value="SSB_OBF"/>
    <property type="match status" value="1"/>
</dbReference>
<evidence type="ECO:0000256" key="1">
    <source>
        <dbReference type="ARBA" id="ARBA00023125"/>
    </source>
</evidence>
<dbReference type="InterPro" id="IPR011344">
    <property type="entry name" value="ssDNA-bd"/>
</dbReference>
<dbReference type="Proteomes" id="UP001262582">
    <property type="component" value="Unassembled WGS sequence"/>
</dbReference>
<dbReference type="PANTHER" id="PTHR10302:SF0">
    <property type="entry name" value="SINGLE-STRANDED DNA-BINDING PROTEIN, MITOCHONDRIAL"/>
    <property type="match status" value="1"/>
</dbReference>
<dbReference type="NCBIfam" id="TIGR00621">
    <property type="entry name" value="ssb"/>
    <property type="match status" value="1"/>
</dbReference>
<sequence length="116" mass="13227">MKTLRNKVQLIGHVGENPKSHRFEKGNLVVRFSLATNDNYLKDGEKIQQTQWHNLVAWGKQAQLAQTYLTKGKEVAIGGKLTTRTYENEAGEKQYITEILVHEILFLGTSTNKQEN</sequence>